<dbReference type="GeneID" id="64665631"/>
<accession>A0AAD4HC06</accession>
<dbReference type="AlphaFoldDB" id="A0AAD4HC06"/>
<name>A0AAD4HC06_9AGAM</name>
<dbReference type="EMBL" id="JABBWK010000272">
    <property type="protein sequence ID" value="KAG1886376.1"/>
    <property type="molecule type" value="Genomic_DNA"/>
</dbReference>
<comment type="caution">
    <text evidence="1">The sequence shown here is derived from an EMBL/GenBank/DDBJ whole genome shotgun (WGS) entry which is preliminary data.</text>
</comment>
<proteinExistence type="predicted"/>
<evidence type="ECO:0000313" key="1">
    <source>
        <dbReference type="EMBL" id="KAG1886376.1"/>
    </source>
</evidence>
<evidence type="ECO:0000313" key="2">
    <source>
        <dbReference type="Proteomes" id="UP001195769"/>
    </source>
</evidence>
<dbReference type="RefSeq" id="XP_041216588.1">
    <property type="nucleotide sequence ID" value="XM_041371333.1"/>
</dbReference>
<dbReference type="Proteomes" id="UP001195769">
    <property type="component" value="Unassembled WGS sequence"/>
</dbReference>
<sequence>MQCYRILHILGQHYSNRTKTGCERYSRVPLYTHDVLRHYCLCWQHISAVYMGMRFSVHSVGRRHKFMPLDPLRCPKSAECIRGLPVRGRPAISSQSRPKMSNGLPVISEIVPSFCNVLARVRCVMSCFVTSLSLCLWTGLMNITLHRYYP</sequence>
<organism evidence="1 2">
    <name type="scientific">Suillus fuscotomentosus</name>
    <dbReference type="NCBI Taxonomy" id="1912939"/>
    <lineage>
        <taxon>Eukaryota</taxon>
        <taxon>Fungi</taxon>
        <taxon>Dikarya</taxon>
        <taxon>Basidiomycota</taxon>
        <taxon>Agaricomycotina</taxon>
        <taxon>Agaricomycetes</taxon>
        <taxon>Agaricomycetidae</taxon>
        <taxon>Boletales</taxon>
        <taxon>Suillineae</taxon>
        <taxon>Suillaceae</taxon>
        <taxon>Suillus</taxon>
    </lineage>
</organism>
<reference evidence="1" key="1">
    <citation type="journal article" date="2020" name="New Phytol.">
        <title>Comparative genomics reveals dynamic genome evolution in host specialist ectomycorrhizal fungi.</title>
        <authorList>
            <person name="Lofgren L.A."/>
            <person name="Nguyen N.H."/>
            <person name="Vilgalys R."/>
            <person name="Ruytinx J."/>
            <person name="Liao H.L."/>
            <person name="Branco S."/>
            <person name="Kuo A."/>
            <person name="LaButti K."/>
            <person name="Lipzen A."/>
            <person name="Andreopoulos W."/>
            <person name="Pangilinan J."/>
            <person name="Riley R."/>
            <person name="Hundley H."/>
            <person name="Na H."/>
            <person name="Barry K."/>
            <person name="Grigoriev I.V."/>
            <person name="Stajich J.E."/>
            <person name="Kennedy P.G."/>
        </authorList>
    </citation>
    <scope>NUCLEOTIDE SEQUENCE</scope>
    <source>
        <strain evidence="1">FC203</strain>
    </source>
</reference>
<gene>
    <name evidence="1" type="ORF">F5891DRAFT_317722</name>
</gene>
<keyword evidence="2" id="KW-1185">Reference proteome</keyword>
<protein>
    <submittedName>
        <fullName evidence="1">Uncharacterized protein</fullName>
    </submittedName>
</protein>